<feature type="signal peptide" evidence="4">
    <location>
        <begin position="1"/>
        <end position="22"/>
    </location>
</feature>
<keyword evidence="7" id="KW-1185">Reference proteome</keyword>
<keyword evidence="4" id="KW-0732">Signal</keyword>
<gene>
    <name evidence="6" type="ORF">LZC95_53245</name>
</gene>
<comment type="catalytic activity">
    <reaction evidence="1">
        <text>a beta-lactam + H2O = a substituted beta-amino acid</text>
        <dbReference type="Rhea" id="RHEA:20401"/>
        <dbReference type="ChEBI" id="CHEBI:15377"/>
        <dbReference type="ChEBI" id="CHEBI:35627"/>
        <dbReference type="ChEBI" id="CHEBI:140347"/>
        <dbReference type="EC" id="3.5.2.6"/>
    </reaction>
</comment>
<feature type="chain" id="PRO_5047353531" description="beta-lactamase" evidence="4">
    <location>
        <begin position="23"/>
        <end position="314"/>
    </location>
</feature>
<evidence type="ECO:0000256" key="1">
    <source>
        <dbReference type="ARBA" id="ARBA00001526"/>
    </source>
</evidence>
<reference evidence="6 7" key="1">
    <citation type="submission" date="2021-12" db="EMBL/GenBank/DDBJ databases">
        <title>Discovery of the Pendulisporaceae a myxobacterial family with distinct sporulation behavior and unique specialized metabolism.</title>
        <authorList>
            <person name="Garcia R."/>
            <person name="Popoff A."/>
            <person name="Bader C.D."/>
            <person name="Loehr J."/>
            <person name="Walesch S."/>
            <person name="Walt C."/>
            <person name="Boldt J."/>
            <person name="Bunk B."/>
            <person name="Haeckl F.J.F.P.J."/>
            <person name="Gunesch A.P."/>
            <person name="Birkelbach J."/>
            <person name="Nuebel U."/>
            <person name="Pietschmann T."/>
            <person name="Bach T."/>
            <person name="Mueller R."/>
        </authorList>
    </citation>
    <scope>NUCLEOTIDE SEQUENCE [LARGE SCALE GENOMIC DNA]</scope>
    <source>
        <strain evidence="6 7">MSr12523</strain>
    </source>
</reference>
<dbReference type="SUPFAM" id="SSF56601">
    <property type="entry name" value="beta-lactamase/transpeptidase-like"/>
    <property type="match status" value="1"/>
</dbReference>
<evidence type="ECO:0000313" key="6">
    <source>
        <dbReference type="EMBL" id="WXA95176.1"/>
    </source>
</evidence>
<proteinExistence type="inferred from homology"/>
<evidence type="ECO:0000313" key="7">
    <source>
        <dbReference type="Proteomes" id="UP001379533"/>
    </source>
</evidence>
<dbReference type="GO" id="GO:0016787">
    <property type="term" value="F:hydrolase activity"/>
    <property type="evidence" value="ECO:0007669"/>
    <property type="project" value="UniProtKB-KW"/>
</dbReference>
<comment type="similarity">
    <text evidence="2">Belongs to the class-A beta-lactamase family.</text>
</comment>
<feature type="domain" description="Beta-lactamase class A catalytic" evidence="5">
    <location>
        <begin position="156"/>
        <end position="291"/>
    </location>
</feature>
<evidence type="ECO:0000256" key="4">
    <source>
        <dbReference type="SAM" id="SignalP"/>
    </source>
</evidence>
<dbReference type="Proteomes" id="UP001379533">
    <property type="component" value="Chromosome"/>
</dbReference>
<dbReference type="Gene3D" id="3.40.710.10">
    <property type="entry name" value="DD-peptidase/beta-lactamase superfamily"/>
    <property type="match status" value="1"/>
</dbReference>
<dbReference type="InterPro" id="IPR045155">
    <property type="entry name" value="Beta-lactam_cat"/>
</dbReference>
<dbReference type="EMBL" id="CP089982">
    <property type="protein sequence ID" value="WXA95176.1"/>
    <property type="molecule type" value="Genomic_DNA"/>
</dbReference>
<organism evidence="6 7">
    <name type="scientific">Pendulispora brunnea</name>
    <dbReference type="NCBI Taxonomy" id="2905690"/>
    <lineage>
        <taxon>Bacteria</taxon>
        <taxon>Pseudomonadati</taxon>
        <taxon>Myxococcota</taxon>
        <taxon>Myxococcia</taxon>
        <taxon>Myxococcales</taxon>
        <taxon>Sorangiineae</taxon>
        <taxon>Pendulisporaceae</taxon>
        <taxon>Pendulispora</taxon>
    </lineage>
</organism>
<sequence length="314" mass="34199">MIRYVAMALLVGACSSSLGSSAPLPIRPTVATVRAPEFDRVLSTIATETAGEFAKKGLTPEGLSIAVIDLRSGRSGAYRGDVSYYPASVVKLCYLAYYEASKEARQLIDTPELARAVKDMVTVSSNDATGFVVDSITGTTSGPELEGDEWEAWKTKRNAVTEWYHRRGYTNLNANQKTFCEDSYGREQAYRDGGKNRNRMSALEAARIFAEIVRGEVAGPAGTNEMMALLERASGEVKSEEGELENARLAGRALPKGSRIWAKSGDAYDVRHLVGRVLLPDGRDFVVAVFTKGVKSELDVIPRVYERIGAQSLL</sequence>
<evidence type="ECO:0000259" key="5">
    <source>
        <dbReference type="Pfam" id="PF13354"/>
    </source>
</evidence>
<accession>A0ABZ2K906</accession>
<dbReference type="InterPro" id="IPR012338">
    <property type="entry name" value="Beta-lactam/transpept-like"/>
</dbReference>
<dbReference type="PANTHER" id="PTHR35333">
    <property type="entry name" value="BETA-LACTAMASE"/>
    <property type="match status" value="1"/>
</dbReference>
<dbReference type="EC" id="3.5.2.6" evidence="3"/>
<evidence type="ECO:0000256" key="3">
    <source>
        <dbReference type="ARBA" id="ARBA00012865"/>
    </source>
</evidence>
<evidence type="ECO:0000256" key="2">
    <source>
        <dbReference type="ARBA" id="ARBA00009009"/>
    </source>
</evidence>
<dbReference type="RefSeq" id="WP_394845785.1">
    <property type="nucleotide sequence ID" value="NZ_CP089982.1"/>
</dbReference>
<dbReference type="Pfam" id="PF13354">
    <property type="entry name" value="Beta-lactamase2"/>
    <property type="match status" value="1"/>
</dbReference>
<dbReference type="PANTHER" id="PTHR35333:SF3">
    <property type="entry name" value="BETA-LACTAMASE-TYPE TRANSPEPTIDASE FOLD CONTAINING PROTEIN"/>
    <property type="match status" value="1"/>
</dbReference>
<dbReference type="InterPro" id="IPR000871">
    <property type="entry name" value="Beta-lactam_class-A"/>
</dbReference>
<keyword evidence="6" id="KW-0378">Hydrolase</keyword>
<name>A0ABZ2K906_9BACT</name>
<protein>
    <recommendedName>
        <fullName evidence="3">beta-lactamase</fullName>
        <ecNumber evidence="3">3.5.2.6</ecNumber>
    </recommendedName>
</protein>